<dbReference type="WBParaSite" id="MBELARI_LOCUS7250">
    <property type="protein sequence ID" value="MBELARI_LOCUS7250"/>
    <property type="gene ID" value="MBELARI_LOCUS7250"/>
</dbReference>
<organism evidence="2 3">
    <name type="scientific">Mesorhabditis belari</name>
    <dbReference type="NCBI Taxonomy" id="2138241"/>
    <lineage>
        <taxon>Eukaryota</taxon>
        <taxon>Metazoa</taxon>
        <taxon>Ecdysozoa</taxon>
        <taxon>Nematoda</taxon>
        <taxon>Chromadorea</taxon>
        <taxon>Rhabditida</taxon>
        <taxon>Rhabditina</taxon>
        <taxon>Rhabditomorpha</taxon>
        <taxon>Rhabditoidea</taxon>
        <taxon>Rhabditidae</taxon>
        <taxon>Mesorhabditinae</taxon>
        <taxon>Mesorhabditis</taxon>
    </lineage>
</organism>
<evidence type="ECO:0000313" key="3">
    <source>
        <dbReference type="WBParaSite" id="MBELARI_LOCUS7250"/>
    </source>
</evidence>
<dbReference type="PANTHER" id="PTHR32026">
    <property type="entry name" value="METHYLTRANSFERASE-LIKE PROTEIN 24"/>
    <property type="match status" value="1"/>
</dbReference>
<feature type="domain" description="Methyltransferase" evidence="1">
    <location>
        <begin position="16"/>
        <end position="244"/>
    </location>
</feature>
<dbReference type="InterPro" id="IPR025714">
    <property type="entry name" value="Methyltranfer_dom"/>
</dbReference>
<proteinExistence type="predicted"/>
<dbReference type="Proteomes" id="UP000887575">
    <property type="component" value="Unassembled WGS sequence"/>
</dbReference>
<name>A0AAF3FJI4_9BILA</name>
<reference evidence="3" key="1">
    <citation type="submission" date="2024-02" db="UniProtKB">
        <authorList>
            <consortium name="WormBaseParasite"/>
        </authorList>
    </citation>
    <scope>IDENTIFICATION</scope>
</reference>
<sequence length="262" mass="29780">MSRLLIVLITGVIVFDIPKLAIDILKAQASYRDQTNERYIRWTLMNDESLWSEFYNLLTIEALCPGRVRVGGVEDGGKWLCAPWKVPTNCTIFSVGLMNDVKFEKDLFEKFGLKCGLLGIDQIEQGYLTRSTYQKLGGEVVTGVVVSKQEKGQESPSNQFVLENIVKSHGWKNIDILKIDLEAVEYNVLPEFLAIYKPCQLLIETHYGIRPTVGFLGKISVFDYWLYSFEVNDGAFNACEYSFIHQSCLEHYGAYGLARFLS</sequence>
<dbReference type="AlphaFoldDB" id="A0AAF3FJI4"/>
<dbReference type="PANTHER" id="PTHR32026:SF27">
    <property type="entry name" value="METHYLTRANSFERASE FKBM DOMAIN-CONTAINING PROTEIN-RELATED"/>
    <property type="match status" value="1"/>
</dbReference>
<keyword evidence="2" id="KW-1185">Reference proteome</keyword>
<protein>
    <submittedName>
        <fullName evidence="3">Methyltransferase domain-containing protein</fullName>
    </submittedName>
</protein>
<evidence type="ECO:0000259" key="1">
    <source>
        <dbReference type="Pfam" id="PF13383"/>
    </source>
</evidence>
<evidence type="ECO:0000313" key="2">
    <source>
        <dbReference type="Proteomes" id="UP000887575"/>
    </source>
</evidence>
<accession>A0AAF3FJI4</accession>
<dbReference type="InterPro" id="IPR026913">
    <property type="entry name" value="METTL24"/>
</dbReference>
<dbReference type="Pfam" id="PF13383">
    <property type="entry name" value="Methyltransf_22"/>
    <property type="match status" value="1"/>
</dbReference>